<evidence type="ECO:0000313" key="9">
    <source>
        <dbReference type="EMBL" id="CAE0374230.1"/>
    </source>
</evidence>
<dbReference type="EMBL" id="HBIJ01022919">
    <property type="protein sequence ID" value="CAE0374230.1"/>
    <property type="molecule type" value="Transcribed_RNA"/>
</dbReference>
<keyword evidence="3" id="KW-1003">Cell membrane</keyword>
<feature type="transmembrane region" description="Helical" evidence="8">
    <location>
        <begin position="66"/>
        <end position="89"/>
    </location>
</feature>
<feature type="transmembrane region" description="Helical" evidence="8">
    <location>
        <begin position="212"/>
        <end position="230"/>
    </location>
</feature>
<reference evidence="9" key="1">
    <citation type="submission" date="2021-01" db="EMBL/GenBank/DDBJ databases">
        <authorList>
            <person name="Corre E."/>
            <person name="Pelletier E."/>
            <person name="Niang G."/>
            <person name="Scheremetjew M."/>
            <person name="Finn R."/>
            <person name="Kale V."/>
            <person name="Holt S."/>
            <person name="Cochrane G."/>
            <person name="Meng A."/>
            <person name="Brown T."/>
            <person name="Cohen L."/>
        </authorList>
    </citation>
    <scope>NUCLEOTIDE SEQUENCE</scope>
    <source>
        <strain evidence="9">CCMP1510</strain>
    </source>
</reference>
<evidence type="ECO:0000256" key="4">
    <source>
        <dbReference type="ARBA" id="ARBA00022692"/>
    </source>
</evidence>
<feature type="transmembrane region" description="Helical" evidence="8">
    <location>
        <begin position="95"/>
        <end position="114"/>
    </location>
</feature>
<feature type="transmembrane region" description="Helical" evidence="8">
    <location>
        <begin position="182"/>
        <end position="200"/>
    </location>
</feature>
<protein>
    <recommendedName>
        <fullName evidence="10">Alkaline ceramidase</fullName>
    </recommendedName>
</protein>
<evidence type="ECO:0000256" key="5">
    <source>
        <dbReference type="ARBA" id="ARBA00022989"/>
    </source>
</evidence>
<keyword evidence="5 8" id="KW-1133">Transmembrane helix</keyword>
<accession>A0A7S3NPJ5</accession>
<gene>
    <name evidence="9" type="ORF">ALAG00032_LOCUS15033</name>
</gene>
<evidence type="ECO:0000256" key="8">
    <source>
        <dbReference type="SAM" id="Phobius"/>
    </source>
</evidence>
<keyword evidence="6 8" id="KW-0472">Membrane</keyword>
<evidence type="ECO:0000256" key="3">
    <source>
        <dbReference type="ARBA" id="ARBA00022475"/>
    </source>
</evidence>
<comment type="similarity">
    <text evidence="2">Belongs to the TMEM8 family.</text>
</comment>
<sequence>MIKIGSPMGFGFVLMLMINFVTMIESKKRIEFCCKTEMQSRLWGPECSRQDIVFVGHRYGPRPYSLGLLVEMVLTVLTNGGFLVPIYMLARRGKISEFLCGFCLFLSSTLYHLCDTFQIRILGMTAGNWHRLDNVFSIANCMTLLPLLMGGDKKHAEIIRWGGFLIGVFFQELHPWHLGTMLAPILLSYCYYFLWTLFVATPECGLLRLARCRKPFSLLFFGLIAFFLGLYEEDTADSLFFLWARAAHGLWHLLNAMAAASFISILLDGDQEHESDNEERRTREEGNYKPPSVKVKVKDPTSLRNRSSKNKNEA</sequence>
<dbReference type="InterPro" id="IPR021910">
    <property type="entry name" value="NGX6/PGAP6/MYMK"/>
</dbReference>
<feature type="transmembrane region" description="Helical" evidence="8">
    <location>
        <begin position="250"/>
        <end position="267"/>
    </location>
</feature>
<feature type="region of interest" description="Disordered" evidence="7">
    <location>
        <begin position="273"/>
        <end position="314"/>
    </location>
</feature>
<dbReference type="Pfam" id="PF12036">
    <property type="entry name" value="DUF3522"/>
    <property type="match status" value="1"/>
</dbReference>
<feature type="transmembrane region" description="Helical" evidence="8">
    <location>
        <begin position="6"/>
        <end position="24"/>
    </location>
</feature>
<organism evidence="9">
    <name type="scientific">Aureoumbra lagunensis</name>
    <dbReference type="NCBI Taxonomy" id="44058"/>
    <lineage>
        <taxon>Eukaryota</taxon>
        <taxon>Sar</taxon>
        <taxon>Stramenopiles</taxon>
        <taxon>Ochrophyta</taxon>
        <taxon>Pelagophyceae</taxon>
        <taxon>Pelagomonadales</taxon>
        <taxon>Aureoumbra</taxon>
    </lineage>
</organism>
<proteinExistence type="inferred from homology"/>
<feature type="compositionally biased region" description="Basic and acidic residues" evidence="7">
    <location>
        <begin position="273"/>
        <end position="287"/>
    </location>
</feature>
<evidence type="ECO:0000256" key="6">
    <source>
        <dbReference type="ARBA" id="ARBA00023136"/>
    </source>
</evidence>
<dbReference type="PANTHER" id="PTHR36561">
    <property type="entry name" value="HAEMOLYSIN-III RELATED-RELATED"/>
    <property type="match status" value="1"/>
</dbReference>
<evidence type="ECO:0000256" key="1">
    <source>
        <dbReference type="ARBA" id="ARBA00004651"/>
    </source>
</evidence>
<comment type="subcellular location">
    <subcellularLocation>
        <location evidence="1">Cell membrane</location>
        <topology evidence="1">Multi-pass membrane protein</topology>
    </subcellularLocation>
</comment>
<evidence type="ECO:0008006" key="10">
    <source>
        <dbReference type="Google" id="ProtNLM"/>
    </source>
</evidence>
<dbReference type="AlphaFoldDB" id="A0A7S3NPJ5"/>
<evidence type="ECO:0000256" key="7">
    <source>
        <dbReference type="SAM" id="MobiDB-lite"/>
    </source>
</evidence>
<dbReference type="PANTHER" id="PTHR36561:SF2">
    <property type="entry name" value="HAEMOLYSIN-III RELATED"/>
    <property type="match status" value="1"/>
</dbReference>
<name>A0A7S3NPJ5_9STRA</name>
<dbReference type="GO" id="GO:0005886">
    <property type="term" value="C:plasma membrane"/>
    <property type="evidence" value="ECO:0007669"/>
    <property type="project" value="UniProtKB-SubCell"/>
</dbReference>
<keyword evidence="4 8" id="KW-0812">Transmembrane</keyword>
<evidence type="ECO:0000256" key="2">
    <source>
        <dbReference type="ARBA" id="ARBA00005542"/>
    </source>
</evidence>